<reference evidence="6 7" key="1">
    <citation type="submission" date="2018-05" db="EMBL/GenBank/DDBJ databases">
        <title>Vibrio limimaris sp. nov., isolated from marine sediment.</title>
        <authorList>
            <person name="Li C.-M."/>
        </authorList>
    </citation>
    <scope>NUCLEOTIDE SEQUENCE [LARGE SCALE GENOMIC DNA]</scope>
    <source>
        <strain evidence="6 7">E4404</strain>
    </source>
</reference>
<proteinExistence type="predicted"/>
<dbReference type="InterPro" id="IPR050397">
    <property type="entry name" value="Env_Response_Regulators"/>
</dbReference>
<dbReference type="PROSITE" id="PS51063">
    <property type="entry name" value="HTH_CRP_2"/>
    <property type="match status" value="1"/>
</dbReference>
<dbReference type="GO" id="GO:0005829">
    <property type="term" value="C:cytosol"/>
    <property type="evidence" value="ECO:0007669"/>
    <property type="project" value="TreeGrafter"/>
</dbReference>
<evidence type="ECO:0000259" key="5">
    <source>
        <dbReference type="PROSITE" id="PS51063"/>
    </source>
</evidence>
<evidence type="ECO:0000313" key="7">
    <source>
        <dbReference type="Proteomes" id="UP000245362"/>
    </source>
</evidence>
<dbReference type="PROSITE" id="PS50042">
    <property type="entry name" value="CNMP_BINDING_3"/>
    <property type="match status" value="1"/>
</dbReference>
<dbReference type="InterPro" id="IPR012318">
    <property type="entry name" value="HTH_CRP"/>
</dbReference>
<protein>
    <recommendedName>
        <fullName evidence="8">Crp/Fnr family transcriptional regulator</fullName>
    </recommendedName>
</protein>
<dbReference type="Proteomes" id="UP000245362">
    <property type="component" value="Unassembled WGS sequence"/>
</dbReference>
<keyword evidence="2" id="KW-0238">DNA-binding</keyword>
<feature type="domain" description="HTH crp-type" evidence="5">
    <location>
        <begin position="131"/>
        <end position="204"/>
    </location>
</feature>
<organism evidence="6 7">
    <name type="scientific">Vibrio albus</name>
    <dbReference type="NCBI Taxonomy" id="2200953"/>
    <lineage>
        <taxon>Bacteria</taxon>
        <taxon>Pseudomonadati</taxon>
        <taxon>Pseudomonadota</taxon>
        <taxon>Gammaproteobacteria</taxon>
        <taxon>Vibrionales</taxon>
        <taxon>Vibrionaceae</taxon>
        <taxon>Vibrio</taxon>
    </lineage>
</organism>
<evidence type="ECO:0000256" key="3">
    <source>
        <dbReference type="ARBA" id="ARBA00023163"/>
    </source>
</evidence>
<dbReference type="InterPro" id="IPR036388">
    <property type="entry name" value="WH-like_DNA-bd_sf"/>
</dbReference>
<dbReference type="GO" id="GO:0003677">
    <property type="term" value="F:DNA binding"/>
    <property type="evidence" value="ECO:0007669"/>
    <property type="project" value="UniProtKB-KW"/>
</dbReference>
<dbReference type="Gene3D" id="2.60.120.10">
    <property type="entry name" value="Jelly Rolls"/>
    <property type="match status" value="1"/>
</dbReference>
<dbReference type="Pfam" id="PF13545">
    <property type="entry name" value="HTH_Crp_2"/>
    <property type="match status" value="1"/>
</dbReference>
<dbReference type="InterPro" id="IPR018490">
    <property type="entry name" value="cNMP-bd_dom_sf"/>
</dbReference>
<feature type="domain" description="Cyclic nucleotide-binding" evidence="4">
    <location>
        <begin position="17"/>
        <end position="72"/>
    </location>
</feature>
<dbReference type="PANTHER" id="PTHR24567">
    <property type="entry name" value="CRP FAMILY TRANSCRIPTIONAL REGULATORY PROTEIN"/>
    <property type="match status" value="1"/>
</dbReference>
<keyword evidence="1" id="KW-0805">Transcription regulation</keyword>
<keyword evidence="3" id="KW-0804">Transcription</keyword>
<dbReference type="PANTHER" id="PTHR24567:SF26">
    <property type="entry name" value="REGULATORY PROTEIN YEIL"/>
    <property type="match status" value="1"/>
</dbReference>
<comment type="caution">
    <text evidence="6">The sequence shown here is derived from an EMBL/GenBank/DDBJ whole genome shotgun (WGS) entry which is preliminary data.</text>
</comment>
<evidence type="ECO:0000313" key="6">
    <source>
        <dbReference type="EMBL" id="PWI34318.1"/>
    </source>
</evidence>
<dbReference type="OrthoDB" id="7263823at2"/>
<dbReference type="RefSeq" id="WP_109318656.1">
    <property type="nucleotide sequence ID" value="NZ_QFWT01000002.1"/>
</dbReference>
<dbReference type="CDD" id="cd00092">
    <property type="entry name" value="HTH_CRP"/>
    <property type="match status" value="1"/>
</dbReference>
<keyword evidence="7" id="KW-1185">Reference proteome</keyword>
<dbReference type="InterPro" id="IPR014710">
    <property type="entry name" value="RmlC-like_jellyroll"/>
</dbReference>
<accession>A0A2U3BC11</accession>
<dbReference type="SUPFAM" id="SSF51206">
    <property type="entry name" value="cAMP-binding domain-like"/>
    <property type="match status" value="1"/>
</dbReference>
<gene>
    <name evidence="6" type="ORF">DI392_04180</name>
</gene>
<dbReference type="Gene3D" id="1.10.10.10">
    <property type="entry name" value="Winged helix-like DNA-binding domain superfamily/Winged helix DNA-binding domain"/>
    <property type="match status" value="1"/>
</dbReference>
<dbReference type="InterPro" id="IPR000595">
    <property type="entry name" value="cNMP-bd_dom"/>
</dbReference>
<dbReference type="InterPro" id="IPR036390">
    <property type="entry name" value="WH_DNA-bd_sf"/>
</dbReference>
<dbReference type="AlphaFoldDB" id="A0A2U3BC11"/>
<evidence type="ECO:0000256" key="2">
    <source>
        <dbReference type="ARBA" id="ARBA00023125"/>
    </source>
</evidence>
<sequence>MKCSNHGTKPDNHIDSLVDGFRSRRLKSGEMLSYPQDDNNRVFYLTSGRLKVFLSYGEKIFTLALLNPGDIYCTHTRAFVEAMEESDIKSCDLQTFSQRLHQHPQMMGAMTRVLSTTLSGCIDTIENLAFRDVKARFAGFLLGQIPEDQKNKHNILVTLPLTTEQLAQVIGTSRQTLSSLISDLQKEDIIKREGRGKLLIYSPRNLEQIANL</sequence>
<dbReference type="EMBL" id="QFWT01000002">
    <property type="protein sequence ID" value="PWI34318.1"/>
    <property type="molecule type" value="Genomic_DNA"/>
</dbReference>
<evidence type="ECO:0000259" key="4">
    <source>
        <dbReference type="PROSITE" id="PS50042"/>
    </source>
</evidence>
<name>A0A2U3BC11_9VIBR</name>
<dbReference type="SMART" id="SM00419">
    <property type="entry name" value="HTH_CRP"/>
    <property type="match status" value="1"/>
</dbReference>
<evidence type="ECO:0000256" key="1">
    <source>
        <dbReference type="ARBA" id="ARBA00023015"/>
    </source>
</evidence>
<dbReference type="GO" id="GO:0003700">
    <property type="term" value="F:DNA-binding transcription factor activity"/>
    <property type="evidence" value="ECO:0007669"/>
    <property type="project" value="TreeGrafter"/>
</dbReference>
<evidence type="ECO:0008006" key="8">
    <source>
        <dbReference type="Google" id="ProtNLM"/>
    </source>
</evidence>
<dbReference type="SUPFAM" id="SSF46785">
    <property type="entry name" value="Winged helix' DNA-binding domain"/>
    <property type="match status" value="1"/>
</dbReference>